<sequence>SGRASLNPSKSTLVCSNLYDGFDLYDLVSRQYIRTITTGSGQTNVAVMSCFAEQGGNIVLGSSVGRVKIVSAHDDGDFEVLDHGVFPKSVINQMGLI</sequence>
<evidence type="ECO:0008006" key="3">
    <source>
        <dbReference type="Google" id="ProtNLM"/>
    </source>
</evidence>
<dbReference type="SUPFAM" id="SSF101908">
    <property type="entry name" value="Putative isomerase YbhE"/>
    <property type="match status" value="1"/>
</dbReference>
<accession>A0A4Y7SLJ8</accession>
<evidence type="ECO:0000313" key="1">
    <source>
        <dbReference type="EMBL" id="TEB22632.1"/>
    </source>
</evidence>
<reference evidence="1 2" key="1">
    <citation type="journal article" date="2019" name="Nat. Ecol. Evol.">
        <title>Megaphylogeny resolves global patterns of mushroom evolution.</title>
        <authorList>
            <person name="Varga T."/>
            <person name="Krizsan K."/>
            <person name="Foldi C."/>
            <person name="Dima B."/>
            <person name="Sanchez-Garcia M."/>
            <person name="Sanchez-Ramirez S."/>
            <person name="Szollosi G.J."/>
            <person name="Szarkandi J.G."/>
            <person name="Papp V."/>
            <person name="Albert L."/>
            <person name="Andreopoulos W."/>
            <person name="Angelini C."/>
            <person name="Antonin V."/>
            <person name="Barry K.W."/>
            <person name="Bougher N.L."/>
            <person name="Buchanan P."/>
            <person name="Buyck B."/>
            <person name="Bense V."/>
            <person name="Catcheside P."/>
            <person name="Chovatia M."/>
            <person name="Cooper J."/>
            <person name="Damon W."/>
            <person name="Desjardin D."/>
            <person name="Finy P."/>
            <person name="Geml J."/>
            <person name="Haridas S."/>
            <person name="Hughes K."/>
            <person name="Justo A."/>
            <person name="Karasinski D."/>
            <person name="Kautmanova I."/>
            <person name="Kiss B."/>
            <person name="Kocsube S."/>
            <person name="Kotiranta H."/>
            <person name="LaButti K.M."/>
            <person name="Lechner B.E."/>
            <person name="Liimatainen K."/>
            <person name="Lipzen A."/>
            <person name="Lukacs Z."/>
            <person name="Mihaltcheva S."/>
            <person name="Morgado L.N."/>
            <person name="Niskanen T."/>
            <person name="Noordeloos M.E."/>
            <person name="Ohm R.A."/>
            <person name="Ortiz-Santana B."/>
            <person name="Ovrebo C."/>
            <person name="Racz N."/>
            <person name="Riley R."/>
            <person name="Savchenko A."/>
            <person name="Shiryaev A."/>
            <person name="Soop K."/>
            <person name="Spirin V."/>
            <person name="Szebenyi C."/>
            <person name="Tomsovsky M."/>
            <person name="Tulloss R.E."/>
            <person name="Uehling J."/>
            <person name="Grigoriev I.V."/>
            <person name="Vagvolgyi C."/>
            <person name="Papp T."/>
            <person name="Martin F.M."/>
            <person name="Miettinen O."/>
            <person name="Hibbett D.S."/>
            <person name="Nagy L.G."/>
        </authorList>
    </citation>
    <scope>NUCLEOTIDE SEQUENCE [LARGE SCALE GENOMIC DNA]</scope>
    <source>
        <strain evidence="1 2">FP101781</strain>
    </source>
</reference>
<dbReference type="OrthoDB" id="3238562at2759"/>
<organism evidence="1 2">
    <name type="scientific">Coprinellus micaceus</name>
    <name type="common">Glistening ink-cap mushroom</name>
    <name type="synonym">Coprinus micaceus</name>
    <dbReference type="NCBI Taxonomy" id="71717"/>
    <lineage>
        <taxon>Eukaryota</taxon>
        <taxon>Fungi</taxon>
        <taxon>Dikarya</taxon>
        <taxon>Basidiomycota</taxon>
        <taxon>Agaricomycotina</taxon>
        <taxon>Agaricomycetes</taxon>
        <taxon>Agaricomycetidae</taxon>
        <taxon>Agaricales</taxon>
        <taxon>Agaricineae</taxon>
        <taxon>Psathyrellaceae</taxon>
        <taxon>Coprinellus</taxon>
    </lineage>
</organism>
<proteinExistence type="predicted"/>
<protein>
    <recommendedName>
        <fullName evidence="3">WD40 repeat-like protein</fullName>
    </recommendedName>
</protein>
<feature type="non-terminal residue" evidence="1">
    <location>
        <position position="1"/>
    </location>
</feature>
<evidence type="ECO:0000313" key="2">
    <source>
        <dbReference type="Proteomes" id="UP000298030"/>
    </source>
</evidence>
<keyword evidence="2" id="KW-1185">Reference proteome</keyword>
<dbReference type="AlphaFoldDB" id="A0A4Y7SLJ8"/>
<dbReference type="Proteomes" id="UP000298030">
    <property type="component" value="Unassembled WGS sequence"/>
</dbReference>
<gene>
    <name evidence="1" type="ORF">FA13DRAFT_1641027</name>
</gene>
<name>A0A4Y7SLJ8_COPMI</name>
<comment type="caution">
    <text evidence="1">The sequence shown here is derived from an EMBL/GenBank/DDBJ whole genome shotgun (WGS) entry which is preliminary data.</text>
</comment>
<dbReference type="EMBL" id="QPFP01000088">
    <property type="protein sequence ID" value="TEB22632.1"/>
    <property type="molecule type" value="Genomic_DNA"/>
</dbReference>